<dbReference type="Proteomes" id="UP000324233">
    <property type="component" value="Chromosome"/>
</dbReference>
<dbReference type="AlphaFoldDB" id="A0A5B9VVC1"/>
<evidence type="ECO:0000313" key="2">
    <source>
        <dbReference type="Proteomes" id="UP000324233"/>
    </source>
</evidence>
<dbReference type="NCBIfam" id="TIGR02595">
    <property type="entry name" value="PEP_CTERM"/>
    <property type="match status" value="1"/>
</dbReference>
<dbReference type="OrthoDB" id="9875748at2"/>
<dbReference type="KEGG" id="agv:OJF2_02000"/>
<sequence>MTTLGMRRGGLRIGLMGLLLGMCGAGLRAGTVTLDFEDVPLSSQGFGSLAVYDSQGYTLVSTSGFSARGPGTDSANYTPETAPGSGAVSTSLAAFAPGTITLIRDDGGAFNLASIDLAREFRFNTPDVGQAYPVVTFTGTRADGTIVTQAFTADQAEFAFATFAFSSDFTDLLSVSWDQPPFTSGTPTAPAPGLHQFDNITLSTVPEPASLAMLASSLSAVGLAAARRRRG</sequence>
<dbReference type="EMBL" id="CP042997">
    <property type="protein sequence ID" value="QEH31735.1"/>
    <property type="molecule type" value="Genomic_DNA"/>
</dbReference>
<evidence type="ECO:0008006" key="3">
    <source>
        <dbReference type="Google" id="ProtNLM"/>
    </source>
</evidence>
<protein>
    <recommendedName>
        <fullName evidence="3">PEP-CTERM protein-sorting domain-containing protein</fullName>
    </recommendedName>
</protein>
<dbReference type="RefSeq" id="WP_148590433.1">
    <property type="nucleotide sequence ID" value="NZ_CP042997.1"/>
</dbReference>
<evidence type="ECO:0000313" key="1">
    <source>
        <dbReference type="EMBL" id="QEH31735.1"/>
    </source>
</evidence>
<dbReference type="InterPro" id="IPR013424">
    <property type="entry name" value="Ice-binding_C"/>
</dbReference>
<accession>A0A5B9VVC1</accession>
<reference evidence="1 2" key="1">
    <citation type="submission" date="2019-08" db="EMBL/GenBank/DDBJ databases">
        <title>Deep-cultivation of Planctomycetes and their phenomic and genomic characterization uncovers novel biology.</title>
        <authorList>
            <person name="Wiegand S."/>
            <person name="Jogler M."/>
            <person name="Boedeker C."/>
            <person name="Pinto D."/>
            <person name="Vollmers J."/>
            <person name="Rivas-Marin E."/>
            <person name="Kohn T."/>
            <person name="Peeters S.H."/>
            <person name="Heuer A."/>
            <person name="Rast P."/>
            <person name="Oberbeckmann S."/>
            <person name="Bunk B."/>
            <person name="Jeske O."/>
            <person name="Meyerdierks A."/>
            <person name="Storesund J.E."/>
            <person name="Kallscheuer N."/>
            <person name="Luecker S."/>
            <person name="Lage O.M."/>
            <person name="Pohl T."/>
            <person name="Merkel B.J."/>
            <person name="Hornburger P."/>
            <person name="Mueller R.-W."/>
            <person name="Bruemmer F."/>
            <person name="Labrenz M."/>
            <person name="Spormann A.M."/>
            <person name="Op den Camp H."/>
            <person name="Overmann J."/>
            <person name="Amann R."/>
            <person name="Jetten M.S.M."/>
            <person name="Mascher T."/>
            <person name="Medema M.H."/>
            <person name="Devos D.P."/>
            <person name="Kaster A.-K."/>
            <person name="Ovreas L."/>
            <person name="Rohde M."/>
            <person name="Galperin M.Y."/>
            <person name="Jogler C."/>
        </authorList>
    </citation>
    <scope>NUCLEOTIDE SEQUENCE [LARGE SCALE GENOMIC DNA]</scope>
    <source>
        <strain evidence="1 2">OJF2</strain>
    </source>
</reference>
<organism evidence="1 2">
    <name type="scientific">Aquisphaera giovannonii</name>
    <dbReference type="NCBI Taxonomy" id="406548"/>
    <lineage>
        <taxon>Bacteria</taxon>
        <taxon>Pseudomonadati</taxon>
        <taxon>Planctomycetota</taxon>
        <taxon>Planctomycetia</taxon>
        <taxon>Isosphaerales</taxon>
        <taxon>Isosphaeraceae</taxon>
        <taxon>Aquisphaera</taxon>
    </lineage>
</organism>
<proteinExistence type="predicted"/>
<name>A0A5B9VVC1_9BACT</name>
<keyword evidence="2" id="KW-1185">Reference proteome</keyword>
<gene>
    <name evidence="1" type="ORF">OJF2_02000</name>
</gene>